<proteinExistence type="predicted"/>
<comment type="caution">
    <text evidence="2">The sequence shown here is derived from an EMBL/GenBank/DDBJ whole genome shotgun (WGS) entry which is preliminary data.</text>
</comment>
<protein>
    <submittedName>
        <fullName evidence="2">Lovastatin diketide synthase LovF</fullName>
    </submittedName>
</protein>
<dbReference type="InterPro" id="IPR050091">
    <property type="entry name" value="PKS_NRPS_Biosynth_Enz"/>
</dbReference>
<dbReference type="STRING" id="1316194.A0A1Q5SSC7"/>
<dbReference type="Proteomes" id="UP000186955">
    <property type="component" value="Unassembled WGS sequence"/>
</dbReference>
<dbReference type="EMBL" id="MNBE01000756">
    <property type="protein sequence ID" value="OKO90826.1"/>
    <property type="molecule type" value="Genomic_DNA"/>
</dbReference>
<dbReference type="InterPro" id="IPR036291">
    <property type="entry name" value="NAD(P)-bd_dom_sf"/>
</dbReference>
<feature type="domain" description="Ketoreductase" evidence="1">
    <location>
        <begin position="1"/>
        <end position="114"/>
    </location>
</feature>
<dbReference type="GO" id="GO:0044550">
    <property type="term" value="P:secondary metabolite biosynthetic process"/>
    <property type="evidence" value="ECO:0007669"/>
    <property type="project" value="TreeGrafter"/>
</dbReference>
<name>A0A1Q5SSC7_9EURO</name>
<organism evidence="2 3">
    <name type="scientific">Penicillium subrubescens</name>
    <dbReference type="NCBI Taxonomy" id="1316194"/>
    <lineage>
        <taxon>Eukaryota</taxon>
        <taxon>Fungi</taxon>
        <taxon>Dikarya</taxon>
        <taxon>Ascomycota</taxon>
        <taxon>Pezizomycotina</taxon>
        <taxon>Eurotiomycetes</taxon>
        <taxon>Eurotiomycetidae</taxon>
        <taxon>Eurotiales</taxon>
        <taxon>Aspergillaceae</taxon>
        <taxon>Penicillium</taxon>
    </lineage>
</organism>
<dbReference type="AlphaFoldDB" id="A0A1Q5SSC7"/>
<dbReference type="InterPro" id="IPR057326">
    <property type="entry name" value="KR_dom"/>
</dbReference>
<reference evidence="2 3" key="1">
    <citation type="submission" date="2016-10" db="EMBL/GenBank/DDBJ databases">
        <title>Genome sequence of the ascomycete fungus Penicillium subrubescens.</title>
        <authorList>
            <person name="De Vries R.P."/>
            <person name="Peng M."/>
            <person name="Dilokpimol A."/>
            <person name="Hilden K."/>
            <person name="Makela M.R."/>
            <person name="Grigoriev I."/>
            <person name="Riley R."/>
            <person name="Granchi Z."/>
        </authorList>
    </citation>
    <scope>NUCLEOTIDE SEQUENCE [LARGE SCALE GENOMIC DNA]</scope>
    <source>
        <strain evidence="2 3">CBS 132785</strain>
    </source>
</reference>
<evidence type="ECO:0000259" key="1">
    <source>
        <dbReference type="SMART" id="SM00822"/>
    </source>
</evidence>
<sequence length="188" mass="20940">MQQVIDECTNEMPPIRGVLQCAAVLEDSIYHNMTHVQWRTATRPKMHSSMILHRLLLQHDLRFFVMLSSIAGVVGNRSQANYAAGNTFQDALAHYRRSRGLPAVSIDLGLMLGIGLIAERGGATKLKKWEAVGIREAEFHALLTAAMTGLGVARRCPRSSFQVSPREGFLNPRVWSGRSTLMTRVLRT</sequence>
<dbReference type="PANTHER" id="PTHR43775:SF29">
    <property type="entry name" value="ASPERFURANONE POLYKETIDE SYNTHASE AFOG-RELATED"/>
    <property type="match status" value="1"/>
</dbReference>
<dbReference type="Gene3D" id="3.40.50.720">
    <property type="entry name" value="NAD(P)-binding Rossmann-like Domain"/>
    <property type="match status" value="1"/>
</dbReference>
<dbReference type="InterPro" id="IPR013968">
    <property type="entry name" value="PKS_KR"/>
</dbReference>
<gene>
    <name evidence="2" type="ORF">PENSUB_13127</name>
</gene>
<dbReference type="Pfam" id="PF08659">
    <property type="entry name" value="KR"/>
    <property type="match status" value="1"/>
</dbReference>
<evidence type="ECO:0000313" key="2">
    <source>
        <dbReference type="EMBL" id="OKO90826.1"/>
    </source>
</evidence>
<dbReference type="PANTHER" id="PTHR43775">
    <property type="entry name" value="FATTY ACID SYNTHASE"/>
    <property type="match status" value="1"/>
</dbReference>
<keyword evidence="3" id="KW-1185">Reference proteome</keyword>
<evidence type="ECO:0000313" key="3">
    <source>
        <dbReference type="Proteomes" id="UP000186955"/>
    </source>
</evidence>
<dbReference type="GO" id="GO:0004312">
    <property type="term" value="F:fatty acid synthase activity"/>
    <property type="evidence" value="ECO:0007669"/>
    <property type="project" value="TreeGrafter"/>
</dbReference>
<accession>A0A1Q5SSC7</accession>
<dbReference type="GO" id="GO:0006633">
    <property type="term" value="P:fatty acid biosynthetic process"/>
    <property type="evidence" value="ECO:0007669"/>
    <property type="project" value="TreeGrafter"/>
</dbReference>
<dbReference type="SUPFAM" id="SSF51735">
    <property type="entry name" value="NAD(P)-binding Rossmann-fold domains"/>
    <property type="match status" value="1"/>
</dbReference>
<dbReference type="SMART" id="SM00822">
    <property type="entry name" value="PKS_KR"/>
    <property type="match status" value="1"/>
</dbReference>